<evidence type="ECO:0000256" key="2">
    <source>
        <dbReference type="SAM" id="MobiDB-lite"/>
    </source>
</evidence>
<dbReference type="AlphaFoldDB" id="A0A1S2Y4J6"/>
<dbReference type="PANTHER" id="PTHR37614">
    <property type="entry name" value="OS02G0121400 PROTEIN"/>
    <property type="match status" value="1"/>
</dbReference>
<gene>
    <name evidence="4" type="primary">LOC101496217</name>
</gene>
<protein>
    <submittedName>
        <fullName evidence="4">Uncharacterized protein LOC101496217</fullName>
    </submittedName>
</protein>
<dbReference type="KEGG" id="cam:101496217"/>
<reference evidence="3" key="1">
    <citation type="journal article" date="2013" name="Nat. Biotechnol.">
        <title>Draft genome sequence of chickpea (Cicer arietinum) provides a resource for trait improvement.</title>
        <authorList>
            <person name="Varshney R.K."/>
            <person name="Song C."/>
            <person name="Saxena R.K."/>
            <person name="Azam S."/>
            <person name="Yu S."/>
            <person name="Sharpe A.G."/>
            <person name="Cannon S."/>
            <person name="Baek J."/>
            <person name="Rosen B.D."/>
            <person name="Tar'an B."/>
            <person name="Millan T."/>
            <person name="Zhang X."/>
            <person name="Ramsay L.D."/>
            <person name="Iwata A."/>
            <person name="Wang Y."/>
            <person name="Nelson W."/>
            <person name="Farmer A.D."/>
            <person name="Gaur P.M."/>
            <person name="Soderlund C."/>
            <person name="Penmetsa R.V."/>
            <person name="Xu C."/>
            <person name="Bharti A.K."/>
            <person name="He W."/>
            <person name="Winter P."/>
            <person name="Zhao S."/>
            <person name="Hane J.K."/>
            <person name="Carrasquilla-Garcia N."/>
            <person name="Condie J.A."/>
            <person name="Upadhyaya H.D."/>
            <person name="Luo M.C."/>
            <person name="Thudi M."/>
            <person name="Gowda C.L."/>
            <person name="Singh N.P."/>
            <person name="Lichtenzveig J."/>
            <person name="Gali K.K."/>
            <person name="Rubio J."/>
            <person name="Nadarajan N."/>
            <person name="Dolezel J."/>
            <person name="Bansal K.C."/>
            <person name="Xu X."/>
            <person name="Edwards D."/>
            <person name="Zhang G."/>
            <person name="Kahl G."/>
            <person name="Gil J."/>
            <person name="Singh K.B."/>
            <person name="Datta S.K."/>
            <person name="Jackson S.A."/>
            <person name="Wang J."/>
            <person name="Cook D.R."/>
        </authorList>
    </citation>
    <scope>NUCLEOTIDE SEQUENCE [LARGE SCALE GENOMIC DNA]</scope>
    <source>
        <strain evidence="3">cv. CDC Frontier</strain>
    </source>
</reference>
<feature type="compositionally biased region" description="Basic residues" evidence="2">
    <location>
        <begin position="111"/>
        <end position="120"/>
    </location>
</feature>
<evidence type="ECO:0000256" key="1">
    <source>
        <dbReference type="SAM" id="Coils"/>
    </source>
</evidence>
<evidence type="ECO:0000313" key="4">
    <source>
        <dbReference type="RefSeq" id="XP_004499277.1"/>
    </source>
</evidence>
<feature type="coiled-coil region" evidence="1">
    <location>
        <begin position="131"/>
        <end position="158"/>
    </location>
</feature>
<dbReference type="Proteomes" id="UP000087171">
    <property type="component" value="Chromosome Ca4"/>
</dbReference>
<dbReference type="OrthoDB" id="1721092at2759"/>
<feature type="region of interest" description="Disordered" evidence="2">
    <location>
        <begin position="208"/>
        <end position="246"/>
    </location>
</feature>
<feature type="compositionally biased region" description="Polar residues" evidence="2">
    <location>
        <begin position="211"/>
        <end position="227"/>
    </location>
</feature>
<proteinExistence type="predicted"/>
<keyword evidence="1" id="KW-0175">Coiled coil</keyword>
<dbReference type="RefSeq" id="XP_004499277.1">
    <property type="nucleotide sequence ID" value="XM_004499220.3"/>
</dbReference>
<feature type="region of interest" description="Disordered" evidence="2">
    <location>
        <begin position="86"/>
        <end position="120"/>
    </location>
</feature>
<dbReference type="PANTHER" id="PTHR37614:SF2">
    <property type="entry name" value="OS02G0121400 PROTEIN"/>
    <property type="match status" value="1"/>
</dbReference>
<dbReference type="eggNOG" id="ENOG502SUJG">
    <property type="taxonomic scope" value="Eukaryota"/>
</dbReference>
<organism evidence="3 4">
    <name type="scientific">Cicer arietinum</name>
    <name type="common">Chickpea</name>
    <name type="synonym">Garbanzo</name>
    <dbReference type="NCBI Taxonomy" id="3827"/>
    <lineage>
        <taxon>Eukaryota</taxon>
        <taxon>Viridiplantae</taxon>
        <taxon>Streptophyta</taxon>
        <taxon>Embryophyta</taxon>
        <taxon>Tracheophyta</taxon>
        <taxon>Spermatophyta</taxon>
        <taxon>Magnoliopsida</taxon>
        <taxon>eudicotyledons</taxon>
        <taxon>Gunneridae</taxon>
        <taxon>Pentapetalae</taxon>
        <taxon>rosids</taxon>
        <taxon>fabids</taxon>
        <taxon>Fabales</taxon>
        <taxon>Fabaceae</taxon>
        <taxon>Papilionoideae</taxon>
        <taxon>50 kb inversion clade</taxon>
        <taxon>NPAAA clade</taxon>
        <taxon>Hologalegina</taxon>
        <taxon>IRL clade</taxon>
        <taxon>Cicereae</taxon>
        <taxon>Cicer</taxon>
    </lineage>
</organism>
<dbReference type="PaxDb" id="3827-XP_004499277.1"/>
<accession>A0A1S2Y4J6</accession>
<evidence type="ECO:0000313" key="3">
    <source>
        <dbReference type="Proteomes" id="UP000087171"/>
    </source>
</evidence>
<sequence length="352" mass="39468">MIQNQKKMKQRITSFCSSEWLEDEIEIAQVLRNLYRISLLTSIPYSWRCKRKRSAIQNTHSSSPLENHRPVNNAAAAAGVVPPSTGVMKAEASSPATPLSFPATESDDKPKHSKKIKTSLKKKRESSLKIIEDLTKTKASLNQEIENVKQHYDQLKSFNLKLKLRKQELLCGNDPKSESKNPNLEIGQKVQLDQSNGSDSINPLEIGQKVQLDQSNGSDSINPSKSTAENKEQKIHQHQHQQMQMQMQMAPNHPTYMPSQTRDGKGVVQFHYPSSSKQTTSLLVASSSTIGLGRNIKSNNNGPLALPDLNLPMDEVIHVAPCQPLDEAITNRAFAAAQARRRRLQIFRQKKH</sequence>
<name>A0A1S2Y4J6_CICAR</name>
<reference evidence="4" key="2">
    <citation type="submission" date="2025-08" db="UniProtKB">
        <authorList>
            <consortium name="RefSeq"/>
        </authorList>
    </citation>
    <scope>IDENTIFICATION</scope>
    <source>
        <tissue evidence="4">Etiolated seedlings</tissue>
    </source>
</reference>
<keyword evidence="3" id="KW-1185">Reference proteome</keyword>
<dbReference type="GeneID" id="101496217"/>